<gene>
    <name evidence="1" type="ORF">S01H1_28577</name>
</gene>
<dbReference type="EMBL" id="BARS01017474">
    <property type="protein sequence ID" value="GAF98107.1"/>
    <property type="molecule type" value="Genomic_DNA"/>
</dbReference>
<protein>
    <submittedName>
        <fullName evidence="1">Uncharacterized protein</fullName>
    </submittedName>
</protein>
<name>X0UCK0_9ZZZZ</name>
<proteinExistence type="predicted"/>
<accession>X0UCK0</accession>
<dbReference type="AlphaFoldDB" id="X0UCK0"/>
<reference evidence="1" key="1">
    <citation type="journal article" date="2014" name="Front. Microbiol.">
        <title>High frequency of phylogenetically diverse reductive dehalogenase-homologous genes in deep subseafloor sedimentary metagenomes.</title>
        <authorList>
            <person name="Kawai M."/>
            <person name="Futagami T."/>
            <person name="Toyoda A."/>
            <person name="Takaki Y."/>
            <person name="Nishi S."/>
            <person name="Hori S."/>
            <person name="Arai W."/>
            <person name="Tsubouchi T."/>
            <person name="Morono Y."/>
            <person name="Uchiyama I."/>
            <person name="Ito T."/>
            <person name="Fujiyama A."/>
            <person name="Inagaki F."/>
            <person name="Takami H."/>
        </authorList>
    </citation>
    <scope>NUCLEOTIDE SEQUENCE</scope>
    <source>
        <strain evidence="1">Expedition CK06-06</strain>
    </source>
</reference>
<feature type="non-terminal residue" evidence="1">
    <location>
        <position position="32"/>
    </location>
</feature>
<comment type="caution">
    <text evidence="1">The sequence shown here is derived from an EMBL/GenBank/DDBJ whole genome shotgun (WGS) entry which is preliminary data.</text>
</comment>
<organism evidence="1">
    <name type="scientific">marine sediment metagenome</name>
    <dbReference type="NCBI Taxonomy" id="412755"/>
    <lineage>
        <taxon>unclassified sequences</taxon>
        <taxon>metagenomes</taxon>
        <taxon>ecological metagenomes</taxon>
    </lineage>
</organism>
<evidence type="ECO:0000313" key="1">
    <source>
        <dbReference type="EMBL" id="GAF98107.1"/>
    </source>
</evidence>
<sequence length="32" mass="3617">MFSFPSMSAFNSKAFSIPFLTYSHTWVADADI</sequence>